<dbReference type="EMBL" id="CP046052">
    <property type="protein sequence ID" value="QGM46687.1"/>
    <property type="molecule type" value="Genomic_DNA"/>
</dbReference>
<comment type="subcellular location">
    <subcellularLocation>
        <location evidence="1">Cell envelope</location>
    </subcellularLocation>
</comment>
<dbReference type="KEGG" id="mhey:H2LOC_013840"/>
<dbReference type="InterPro" id="IPR058625">
    <property type="entry name" value="MdtA-like_BSH"/>
</dbReference>
<evidence type="ECO:0000256" key="5">
    <source>
        <dbReference type="SAM" id="Coils"/>
    </source>
</evidence>
<dbReference type="GO" id="GO:0030313">
    <property type="term" value="C:cell envelope"/>
    <property type="evidence" value="ECO:0007669"/>
    <property type="project" value="UniProtKB-SubCell"/>
</dbReference>
<evidence type="ECO:0000259" key="8">
    <source>
        <dbReference type="Pfam" id="PF25967"/>
    </source>
</evidence>
<keyword evidence="10" id="KW-1185">Reference proteome</keyword>
<feature type="domain" description="Multidrug resistance protein MdtA-like alpha-helical hairpin" evidence="6">
    <location>
        <begin position="113"/>
        <end position="189"/>
    </location>
</feature>
<dbReference type="Gene3D" id="2.40.50.100">
    <property type="match status" value="1"/>
</dbReference>
<keyword evidence="4 5" id="KW-0175">Coiled coil</keyword>
<evidence type="ECO:0000256" key="2">
    <source>
        <dbReference type="ARBA" id="ARBA00009477"/>
    </source>
</evidence>
<dbReference type="GO" id="GO:1990281">
    <property type="term" value="C:efflux pump complex"/>
    <property type="evidence" value="ECO:0007669"/>
    <property type="project" value="TreeGrafter"/>
</dbReference>
<dbReference type="Gene3D" id="2.40.420.20">
    <property type="match status" value="1"/>
</dbReference>
<evidence type="ECO:0000256" key="1">
    <source>
        <dbReference type="ARBA" id="ARBA00004196"/>
    </source>
</evidence>
<evidence type="ECO:0000256" key="3">
    <source>
        <dbReference type="ARBA" id="ARBA00022448"/>
    </source>
</evidence>
<dbReference type="Gene3D" id="2.40.30.170">
    <property type="match status" value="1"/>
</dbReference>
<dbReference type="Proteomes" id="UP000309061">
    <property type="component" value="Chromosome"/>
</dbReference>
<evidence type="ECO:0000259" key="7">
    <source>
        <dbReference type="Pfam" id="PF25917"/>
    </source>
</evidence>
<protein>
    <submittedName>
        <fullName evidence="9">Efflux RND transporter periplasmic adaptor subunit</fullName>
    </submittedName>
</protein>
<sequence>MGPFKKFFGSRRGYALIALAAAFAAAYFAGVWLAAAPAPKYTTAKVQRRDIESTVPATGLVQPIRQVDVGTRVSGQLKSLKAKLGDHVRVGDLLAEIDPLVPENELKAAQANLANLEAQKLSAVAKLRRAKLEFERQRGMMKGAVTSRRDLEAAEAEQLADAASVNALDAQIAQATGQVGVAAANLAYTKITAPIEGEVVGVLTQEGQTVVAAQVAPVILRLARIDSMTIKAQVSEADVVEVKVGQNAYFTIMGDQERRYSGALRAVELAPQSYSEASTSQTGAQSSGASSAASGAVFYSALLDVPNADRRLRIGMTAQVSIVAGVARQALIIPSNALRGQGDDGRYIVRVLGPGGKIEQRRVRVGVNNHIEAQALDGLKEGEDVITGEIPPSQDDKS</sequence>
<dbReference type="NCBIfam" id="TIGR01730">
    <property type="entry name" value="RND_mfp"/>
    <property type="match status" value="1"/>
</dbReference>
<dbReference type="InterPro" id="IPR058624">
    <property type="entry name" value="MdtA-like_HH"/>
</dbReference>
<evidence type="ECO:0000313" key="9">
    <source>
        <dbReference type="EMBL" id="QGM46687.1"/>
    </source>
</evidence>
<keyword evidence="3" id="KW-0813">Transport</keyword>
<evidence type="ECO:0000259" key="6">
    <source>
        <dbReference type="Pfam" id="PF25876"/>
    </source>
</evidence>
<dbReference type="GO" id="GO:1990195">
    <property type="term" value="C:macrolide transmembrane transporter complex"/>
    <property type="evidence" value="ECO:0007669"/>
    <property type="project" value="InterPro"/>
</dbReference>
<dbReference type="Pfam" id="PF25967">
    <property type="entry name" value="RND-MFP_C"/>
    <property type="match status" value="1"/>
</dbReference>
<accession>A0A6B8KG32</accession>
<dbReference type="OrthoDB" id="9791520at2"/>
<dbReference type="Pfam" id="PF25917">
    <property type="entry name" value="BSH_RND"/>
    <property type="match status" value="1"/>
</dbReference>
<feature type="domain" description="Multidrug resistance protein MdtA-like C-terminal permuted SH3" evidence="8">
    <location>
        <begin position="329"/>
        <end position="390"/>
    </location>
</feature>
<dbReference type="SUPFAM" id="SSF111369">
    <property type="entry name" value="HlyD-like secretion proteins"/>
    <property type="match status" value="1"/>
</dbReference>
<dbReference type="PANTHER" id="PTHR30469:SF33">
    <property type="entry name" value="SLR1207 PROTEIN"/>
    <property type="match status" value="1"/>
</dbReference>
<dbReference type="GO" id="GO:0019898">
    <property type="term" value="C:extrinsic component of membrane"/>
    <property type="evidence" value="ECO:0007669"/>
    <property type="project" value="InterPro"/>
</dbReference>
<feature type="coiled-coil region" evidence="5">
    <location>
        <begin position="106"/>
        <end position="133"/>
    </location>
</feature>
<dbReference type="InterPro" id="IPR006143">
    <property type="entry name" value="RND_pump_MFP"/>
</dbReference>
<feature type="domain" description="Multidrug resistance protein MdtA-like barrel-sandwich hybrid" evidence="7">
    <location>
        <begin position="65"/>
        <end position="220"/>
    </location>
</feature>
<evidence type="ECO:0000256" key="4">
    <source>
        <dbReference type="ARBA" id="ARBA00023054"/>
    </source>
</evidence>
<comment type="similarity">
    <text evidence="2">Belongs to the membrane fusion protein (MFP) (TC 8.A.1) family.</text>
</comment>
<organism evidence="9 10">
    <name type="scientific">Methylocystis heyeri</name>
    <dbReference type="NCBI Taxonomy" id="391905"/>
    <lineage>
        <taxon>Bacteria</taxon>
        <taxon>Pseudomonadati</taxon>
        <taxon>Pseudomonadota</taxon>
        <taxon>Alphaproteobacteria</taxon>
        <taxon>Hyphomicrobiales</taxon>
        <taxon>Methylocystaceae</taxon>
        <taxon>Methylocystis</taxon>
    </lineage>
</organism>
<name>A0A6B8KG32_9HYPH</name>
<dbReference type="AlphaFoldDB" id="A0A6B8KG32"/>
<reference evidence="9 10" key="1">
    <citation type="submission" date="2019-11" db="EMBL/GenBank/DDBJ databases">
        <title>The genome sequence of Methylocystis heyeri.</title>
        <authorList>
            <person name="Oshkin I.Y."/>
            <person name="Miroshnikov K."/>
            <person name="Dedysh S.N."/>
        </authorList>
    </citation>
    <scope>NUCLEOTIDE SEQUENCE [LARGE SCALE GENOMIC DNA]</scope>
    <source>
        <strain evidence="9 10">H2</strain>
    </source>
</reference>
<dbReference type="InterPro" id="IPR058627">
    <property type="entry name" value="MdtA-like_C"/>
</dbReference>
<dbReference type="PANTHER" id="PTHR30469">
    <property type="entry name" value="MULTIDRUG RESISTANCE PROTEIN MDTA"/>
    <property type="match status" value="1"/>
</dbReference>
<dbReference type="InterPro" id="IPR030190">
    <property type="entry name" value="MacA_alpha-hairpin_sf"/>
</dbReference>
<dbReference type="RefSeq" id="WP_136497570.1">
    <property type="nucleotide sequence ID" value="NZ_CP046052.1"/>
</dbReference>
<proteinExistence type="inferred from homology"/>
<dbReference type="GO" id="GO:0015562">
    <property type="term" value="F:efflux transmembrane transporter activity"/>
    <property type="evidence" value="ECO:0007669"/>
    <property type="project" value="TreeGrafter"/>
</dbReference>
<dbReference type="Gene3D" id="6.10.140.1990">
    <property type="match status" value="1"/>
</dbReference>
<gene>
    <name evidence="9" type="ORF">H2LOC_013840</name>
</gene>
<dbReference type="Pfam" id="PF25876">
    <property type="entry name" value="HH_MFP_RND"/>
    <property type="match status" value="1"/>
</dbReference>
<evidence type="ECO:0000313" key="10">
    <source>
        <dbReference type="Proteomes" id="UP000309061"/>
    </source>
</evidence>
<dbReference type="GO" id="GO:1990961">
    <property type="term" value="P:xenobiotic detoxification by transmembrane export across the plasma membrane"/>
    <property type="evidence" value="ECO:0007669"/>
    <property type="project" value="InterPro"/>
</dbReference>